<dbReference type="Proteomes" id="UP000191522">
    <property type="component" value="Unassembled WGS sequence"/>
</dbReference>
<evidence type="ECO:0000313" key="2">
    <source>
        <dbReference type="EMBL" id="OQD75895.1"/>
    </source>
</evidence>
<feature type="compositionally biased region" description="Polar residues" evidence="1">
    <location>
        <begin position="413"/>
        <end position="422"/>
    </location>
</feature>
<feature type="compositionally biased region" description="Low complexity" evidence="1">
    <location>
        <begin position="87"/>
        <end position="98"/>
    </location>
</feature>
<evidence type="ECO:0000313" key="3">
    <source>
        <dbReference type="Proteomes" id="UP000191522"/>
    </source>
</evidence>
<name>A0A1V6PFU0_PENDC</name>
<feature type="region of interest" description="Disordered" evidence="1">
    <location>
        <begin position="210"/>
        <end position="260"/>
    </location>
</feature>
<sequence>MASTPPPPSPSALRVPAAPLHGGGYDQFSPYPTRYSTRLAKKRAARAAEITPPPICPSSPSKTRSGASPKKYSVKHQKVRVDGETLSPPSSSSRSKPSTAVSKDSRRFYSTHAAYDPFDISASHNVPSSAPPRSRTAMNQALPTPAKTPSKKKVDCFSSTSRTLFPTDTMSPKKSAPFSLESFEAPASGKKDIQIYTDSRDRIPKASQFATPFAASLQPSSTASRAPRTVEADDMDTSRLGPPSSALRRGKGASRTSDDQMTMIFRGKKILHTFYDDDVDTSGDELGLFAARPDLLEGNEDTLNNVQSLSRDSIKPRQLFPRRKDSPPLDGMVDDDAPTDTEEKGEPSASPFATPMSPEFPQAPGATRLTRSSARGHQVEDTPTANASEVVQRKRISPFDQWLRKKQKPETVTPGQTTPQKRSPSPSAPPTAKKTRSSRYA</sequence>
<comment type="caution">
    <text evidence="2">The sequence shown here is derived from an EMBL/GenBank/DDBJ whole genome shotgun (WGS) entry which is preliminary data.</text>
</comment>
<feature type="compositionally biased region" description="Polar residues" evidence="1">
    <location>
        <begin position="301"/>
        <end position="311"/>
    </location>
</feature>
<reference evidence="3" key="1">
    <citation type="journal article" date="2017" name="Nat. Microbiol.">
        <title>Global analysis of biosynthetic gene clusters reveals vast potential of secondary metabolite production in Penicillium species.</title>
        <authorList>
            <person name="Nielsen J.C."/>
            <person name="Grijseels S."/>
            <person name="Prigent S."/>
            <person name="Ji B."/>
            <person name="Dainat J."/>
            <person name="Nielsen K.F."/>
            <person name="Frisvad J.C."/>
            <person name="Workman M."/>
            <person name="Nielsen J."/>
        </authorList>
    </citation>
    <scope>NUCLEOTIDE SEQUENCE [LARGE SCALE GENOMIC DNA]</scope>
    <source>
        <strain evidence="3">IBT 11843</strain>
    </source>
</reference>
<dbReference type="AlphaFoldDB" id="A0A1V6PFU0"/>
<evidence type="ECO:0000256" key="1">
    <source>
        <dbReference type="SAM" id="MobiDB-lite"/>
    </source>
</evidence>
<protein>
    <submittedName>
        <fullName evidence="2">Uncharacterized protein</fullName>
    </submittedName>
</protein>
<accession>A0A1V6PFU0</accession>
<feature type="compositionally biased region" description="Pro residues" evidence="1">
    <location>
        <begin position="1"/>
        <end position="10"/>
    </location>
</feature>
<organism evidence="2 3">
    <name type="scientific">Penicillium decumbens</name>
    <dbReference type="NCBI Taxonomy" id="69771"/>
    <lineage>
        <taxon>Eukaryota</taxon>
        <taxon>Fungi</taxon>
        <taxon>Dikarya</taxon>
        <taxon>Ascomycota</taxon>
        <taxon>Pezizomycotina</taxon>
        <taxon>Eurotiomycetes</taxon>
        <taxon>Eurotiomycetidae</taxon>
        <taxon>Eurotiales</taxon>
        <taxon>Aspergillaceae</taxon>
        <taxon>Penicillium</taxon>
    </lineage>
</organism>
<dbReference type="OrthoDB" id="5398515at2759"/>
<dbReference type="OMA" id="SWEPYSP"/>
<dbReference type="EMBL" id="MDYL01000005">
    <property type="protein sequence ID" value="OQD75895.1"/>
    <property type="molecule type" value="Genomic_DNA"/>
</dbReference>
<feature type="region of interest" description="Disordered" evidence="1">
    <location>
        <begin position="1"/>
        <end position="106"/>
    </location>
</feature>
<gene>
    <name evidence="2" type="ORF">PENDEC_c005G03737</name>
</gene>
<proteinExistence type="predicted"/>
<feature type="compositionally biased region" description="Polar residues" evidence="1">
    <location>
        <begin position="369"/>
        <end position="389"/>
    </location>
</feature>
<feature type="region of interest" description="Disordered" evidence="1">
    <location>
        <begin position="292"/>
        <end position="441"/>
    </location>
</feature>
<feature type="region of interest" description="Disordered" evidence="1">
    <location>
        <begin position="119"/>
        <end position="156"/>
    </location>
</feature>
<keyword evidence="3" id="KW-1185">Reference proteome</keyword>